<comment type="subcellular location">
    <subcellularLocation>
        <location evidence="1">Cell envelope</location>
    </subcellularLocation>
    <subcellularLocation>
        <location evidence="2">Cell outer membrane</location>
    </subcellularLocation>
    <subcellularLocation>
        <location evidence="3">Secreted</location>
    </subcellularLocation>
</comment>
<evidence type="ECO:0000256" key="1">
    <source>
        <dbReference type="ARBA" id="ARBA00004196"/>
    </source>
</evidence>
<keyword evidence="6" id="KW-0472">Membrane</keyword>
<dbReference type="NCBIfam" id="TIGR01376">
    <property type="entry name" value="POMP_repeat"/>
    <property type="match status" value="1"/>
</dbReference>
<evidence type="ECO:0000313" key="8">
    <source>
        <dbReference type="EMBL" id="MSD28020.1"/>
    </source>
</evidence>
<dbReference type="InterPro" id="IPR003368">
    <property type="entry name" value="POMP_repeat"/>
</dbReference>
<dbReference type="GO" id="GO:0005576">
    <property type="term" value="C:extracellular region"/>
    <property type="evidence" value="ECO:0007669"/>
    <property type="project" value="UniProtKB-SubCell"/>
</dbReference>
<organism evidence="8 9">
    <name type="scientific">Agathobacter rectalis</name>
    <dbReference type="NCBI Taxonomy" id="39491"/>
    <lineage>
        <taxon>Bacteria</taxon>
        <taxon>Bacillati</taxon>
        <taxon>Bacillota</taxon>
        <taxon>Clostridia</taxon>
        <taxon>Lachnospirales</taxon>
        <taxon>Lachnospiraceae</taxon>
        <taxon>Agathobacter</taxon>
    </lineage>
</organism>
<evidence type="ECO:0000256" key="5">
    <source>
        <dbReference type="ARBA" id="ARBA00022729"/>
    </source>
</evidence>
<reference evidence="8 9" key="1">
    <citation type="journal article" date="2019" name="Nat. Med.">
        <title>A library of human gut bacterial isolates paired with longitudinal multiomics data enables mechanistic microbiome research.</title>
        <authorList>
            <person name="Poyet M."/>
            <person name="Groussin M."/>
            <person name="Gibbons S.M."/>
            <person name="Avila-Pacheco J."/>
            <person name="Jiang X."/>
            <person name="Kearney S.M."/>
            <person name="Perrotta A.R."/>
            <person name="Berdy B."/>
            <person name="Zhao S."/>
            <person name="Lieberman T.D."/>
            <person name="Swanson P.K."/>
            <person name="Smith M."/>
            <person name="Roesemann S."/>
            <person name="Alexander J.E."/>
            <person name="Rich S.A."/>
            <person name="Livny J."/>
            <person name="Vlamakis H."/>
            <person name="Clish C."/>
            <person name="Bullock K."/>
            <person name="Deik A."/>
            <person name="Scott J."/>
            <person name="Pierce K.A."/>
            <person name="Xavier R.J."/>
            <person name="Alm E.J."/>
        </authorList>
    </citation>
    <scope>NUCLEOTIDE SEQUENCE [LARGE SCALE GENOMIC DNA]</scope>
    <source>
        <strain evidence="8 9">BIOML-A5</strain>
    </source>
</reference>
<protein>
    <submittedName>
        <fullName evidence="8">Uncharacterized protein</fullName>
    </submittedName>
</protein>
<dbReference type="AlphaFoldDB" id="A0A7X2MCH3"/>
<dbReference type="GO" id="GO:0009279">
    <property type="term" value="C:cell outer membrane"/>
    <property type="evidence" value="ECO:0007669"/>
    <property type="project" value="UniProtKB-SubCell"/>
</dbReference>
<keyword evidence="5" id="KW-0732">Signal</keyword>
<dbReference type="EMBL" id="WKQV01000032">
    <property type="protein sequence ID" value="MSD28020.1"/>
    <property type="molecule type" value="Genomic_DNA"/>
</dbReference>
<sequence length="42" mass="4802">MEDLAVISYLQKKFHTKNEILNSTTTFGGGIYSRTVKVYSFI</sequence>
<gene>
    <name evidence="8" type="ORF">GKE44_12955</name>
</gene>
<proteinExistence type="predicted"/>
<name>A0A7X2MCH3_9FIRM</name>
<keyword evidence="7" id="KW-0998">Cell outer membrane</keyword>
<dbReference type="Proteomes" id="UP000465607">
    <property type="component" value="Unassembled WGS sequence"/>
</dbReference>
<evidence type="ECO:0000256" key="4">
    <source>
        <dbReference type="ARBA" id="ARBA00022525"/>
    </source>
</evidence>
<evidence type="ECO:0000256" key="7">
    <source>
        <dbReference type="ARBA" id="ARBA00023237"/>
    </source>
</evidence>
<evidence type="ECO:0000256" key="3">
    <source>
        <dbReference type="ARBA" id="ARBA00004613"/>
    </source>
</evidence>
<accession>A0A7X2MCH3</accession>
<evidence type="ECO:0000313" key="9">
    <source>
        <dbReference type="Proteomes" id="UP000465607"/>
    </source>
</evidence>
<comment type="caution">
    <text evidence="8">The sequence shown here is derived from an EMBL/GenBank/DDBJ whole genome shotgun (WGS) entry which is preliminary data.</text>
</comment>
<evidence type="ECO:0000256" key="6">
    <source>
        <dbReference type="ARBA" id="ARBA00023136"/>
    </source>
</evidence>
<keyword evidence="4" id="KW-0964">Secreted</keyword>
<evidence type="ECO:0000256" key="2">
    <source>
        <dbReference type="ARBA" id="ARBA00004442"/>
    </source>
</evidence>